<dbReference type="PANTHER" id="PTHR46098">
    <property type="entry name" value="TRNA (CYTOSINE(38)-C(5))-METHYLTRANSFERASE"/>
    <property type="match status" value="1"/>
</dbReference>
<protein>
    <recommendedName>
        <fullName evidence="5">DNA (cytosine-5-)-methyltransferase</fullName>
    </recommendedName>
</protein>
<dbReference type="InterPro" id="IPR018117">
    <property type="entry name" value="C5_DNA_meth_AS"/>
</dbReference>
<dbReference type="NCBIfam" id="TIGR00675">
    <property type="entry name" value="dcm"/>
    <property type="match status" value="1"/>
</dbReference>
<evidence type="ECO:0000256" key="2">
    <source>
        <dbReference type="ARBA" id="ARBA00022679"/>
    </source>
</evidence>
<dbReference type="AlphaFoldDB" id="A0A6C0JMP8"/>
<keyword evidence="2" id="KW-0808">Transferase</keyword>
<dbReference type="InterPro" id="IPR029063">
    <property type="entry name" value="SAM-dependent_MTases_sf"/>
</dbReference>
<dbReference type="Pfam" id="PF00145">
    <property type="entry name" value="DNA_methylase"/>
    <property type="match status" value="1"/>
</dbReference>
<dbReference type="GO" id="GO:0032259">
    <property type="term" value="P:methylation"/>
    <property type="evidence" value="ECO:0007669"/>
    <property type="project" value="UniProtKB-KW"/>
</dbReference>
<evidence type="ECO:0000313" key="4">
    <source>
        <dbReference type="EMBL" id="QHU07055.1"/>
    </source>
</evidence>
<dbReference type="PROSITE" id="PS51679">
    <property type="entry name" value="SAM_MT_C5"/>
    <property type="match status" value="1"/>
</dbReference>
<proteinExistence type="predicted"/>
<sequence>MKYLSLFTGIGGFEVAIHKVFPDAECVGYSEVKPHAIKVYEHHFPGHKNLGDITKLTEEQIKEVVKDGCDIIFGGFPCTNLSSMASIQGDDTGLKGKKSSLFYEMIRVIRIVKPKYVIIENNYSMKKSNRSMITETLQDLFEEPIHMTMINAADFGIQARKRLYWTNFEIQDEIRVCEQEWEDVLEPIEEVEPYFLSNQMTLCLNKMVQCKKNTTRIAKQYENEDAYCFEQVETNNEKSRWEVTPKSDTGKDKAQTFVGSGGGGNNILIDRRHYDENVFYPRRFIPVEVERMFHYPDGYTDMGLSRTSRYNLLGNSVVVKVIEYIVETLNATVSLS</sequence>
<dbReference type="Gene3D" id="3.90.120.10">
    <property type="entry name" value="DNA Methylase, subunit A, domain 2"/>
    <property type="match status" value="1"/>
</dbReference>
<name>A0A6C0JMP8_9ZZZZ</name>
<evidence type="ECO:0000256" key="3">
    <source>
        <dbReference type="ARBA" id="ARBA00022691"/>
    </source>
</evidence>
<evidence type="ECO:0000256" key="1">
    <source>
        <dbReference type="ARBA" id="ARBA00022603"/>
    </source>
</evidence>
<accession>A0A6C0JMP8</accession>
<reference evidence="4" key="1">
    <citation type="journal article" date="2020" name="Nature">
        <title>Giant virus diversity and host interactions through global metagenomics.</title>
        <authorList>
            <person name="Schulz F."/>
            <person name="Roux S."/>
            <person name="Paez-Espino D."/>
            <person name="Jungbluth S."/>
            <person name="Walsh D.A."/>
            <person name="Denef V.J."/>
            <person name="McMahon K.D."/>
            <person name="Konstantinidis K.T."/>
            <person name="Eloe-Fadrosh E.A."/>
            <person name="Kyrpides N.C."/>
            <person name="Woyke T."/>
        </authorList>
    </citation>
    <scope>NUCLEOTIDE SEQUENCE</scope>
    <source>
        <strain evidence="4">GVMAG-S-1038524-41</strain>
    </source>
</reference>
<keyword evidence="1" id="KW-0489">Methyltransferase</keyword>
<dbReference type="PANTHER" id="PTHR46098:SF1">
    <property type="entry name" value="TRNA (CYTOSINE(38)-C(5))-METHYLTRANSFERASE"/>
    <property type="match status" value="1"/>
</dbReference>
<dbReference type="Gene3D" id="3.40.50.150">
    <property type="entry name" value="Vaccinia Virus protein VP39"/>
    <property type="match status" value="1"/>
</dbReference>
<dbReference type="PROSITE" id="PS00094">
    <property type="entry name" value="C5_MTASE_1"/>
    <property type="match status" value="1"/>
</dbReference>
<dbReference type="SUPFAM" id="SSF53335">
    <property type="entry name" value="S-adenosyl-L-methionine-dependent methyltransferases"/>
    <property type="match status" value="1"/>
</dbReference>
<evidence type="ECO:0008006" key="5">
    <source>
        <dbReference type="Google" id="ProtNLM"/>
    </source>
</evidence>
<dbReference type="GO" id="GO:0008168">
    <property type="term" value="F:methyltransferase activity"/>
    <property type="evidence" value="ECO:0007669"/>
    <property type="project" value="UniProtKB-KW"/>
</dbReference>
<dbReference type="InterPro" id="IPR050750">
    <property type="entry name" value="C5-MTase"/>
</dbReference>
<dbReference type="InterPro" id="IPR001525">
    <property type="entry name" value="C5_MeTfrase"/>
</dbReference>
<keyword evidence="3" id="KW-0949">S-adenosyl-L-methionine</keyword>
<organism evidence="4">
    <name type="scientific">viral metagenome</name>
    <dbReference type="NCBI Taxonomy" id="1070528"/>
    <lineage>
        <taxon>unclassified sequences</taxon>
        <taxon>metagenomes</taxon>
        <taxon>organismal metagenomes</taxon>
    </lineage>
</organism>
<dbReference type="EMBL" id="MN740671">
    <property type="protein sequence ID" value="QHU07055.1"/>
    <property type="molecule type" value="Genomic_DNA"/>
</dbReference>